<organism evidence="2 3">
    <name type="scientific">Acetobacter musti</name>
    <dbReference type="NCBI Taxonomy" id="864732"/>
    <lineage>
        <taxon>Bacteria</taxon>
        <taxon>Pseudomonadati</taxon>
        <taxon>Pseudomonadota</taxon>
        <taxon>Alphaproteobacteria</taxon>
        <taxon>Acetobacterales</taxon>
        <taxon>Acetobacteraceae</taxon>
        <taxon>Acetobacter</taxon>
    </lineage>
</organism>
<dbReference type="RefSeq" id="WP_173582853.1">
    <property type="nucleotide sequence ID" value="NZ_WOTB01000007.1"/>
</dbReference>
<evidence type="ECO:0000313" key="3">
    <source>
        <dbReference type="Proteomes" id="UP000635278"/>
    </source>
</evidence>
<name>A0ABX0JN63_9PROT</name>
<comment type="caution">
    <text evidence="2">The sequence shown here is derived from an EMBL/GenBank/DDBJ whole genome shotgun (WGS) entry which is preliminary data.</text>
</comment>
<gene>
    <name evidence="2" type="ORF">GOB93_07370</name>
</gene>
<reference evidence="2 3" key="1">
    <citation type="journal article" date="2020" name="Int. J. Syst. Evol. Microbiol.">
        <title>Novel acetic acid bacteria from cider fermentations: Acetobacter conturbans sp. nov. and Acetobacter fallax sp. nov.</title>
        <authorList>
            <person name="Sombolestani A.S."/>
            <person name="Cleenwerck I."/>
            <person name="Cnockaert M."/>
            <person name="Borremans W."/>
            <person name="Wieme A.D."/>
            <person name="De Vuyst L."/>
            <person name="Vandamme P."/>
        </authorList>
    </citation>
    <scope>NUCLEOTIDE SEQUENCE [LARGE SCALE GENOMIC DNA]</scope>
    <source>
        <strain evidence="2 3">LMG 30640</strain>
    </source>
</reference>
<sequence length="569" mass="60747">MVLQLQSQVKQLQQQQKPAGRHAATTRTDNLPRARPRFISETPVLAQHGAPDFTGPMRIDGRAVPPYSVDMNPVPVTVAGQPLTVAGEPVAVPEINLSSSSPAFLTQTGVDTAPAVFRIGSVSVKLGGFVDMSNIFRDKNLTAGPATPWGSFPYSGNPNAHVSEYRPSAQLSRFSMLVEGKPSRDVTVEAYVEGDFGGSGSNSNGVQTNSYVPRMRQAYLAADDDSLGLHFLAGQAWSLATGYTKTLLRRHEQLPPVVDSNLIPGVTFTRVPQVRFIKDFNRKWWLGLSVEAPQATIGFDDSSLTSGGVLPAAAGESTGPHVIYNSTGSGMLDPEAHYSLDVAPDIVLKGAVDTSAGHYEVYGLARWFRTVTVAGSGYSGQVRPHVAFGGGVGGSMAVPLLSDKIQFVGDVLAGQGIGRYGPGQLPDMTFTGTGAPAPLRQINGSVGLIGHPTSNLLLYTYAGVEDARRSTYMGEDGNYYGYGSPDTNLSGCAIMLGTCNAETHTLASYTFGGWWHLLDGRYGSIMSGVQYTYVRKFAFRGTDDAGMVSRPTASGNTVFVTFRYYPFQN</sequence>
<evidence type="ECO:0000256" key="1">
    <source>
        <dbReference type="SAM" id="MobiDB-lite"/>
    </source>
</evidence>
<accession>A0ABX0JN63</accession>
<proteinExistence type="predicted"/>
<dbReference type="EMBL" id="WOTB01000007">
    <property type="protein sequence ID" value="NHN84464.1"/>
    <property type="molecule type" value="Genomic_DNA"/>
</dbReference>
<protein>
    <submittedName>
        <fullName evidence="2">Uncharacterized protein</fullName>
    </submittedName>
</protein>
<keyword evidence="3" id="KW-1185">Reference proteome</keyword>
<evidence type="ECO:0000313" key="2">
    <source>
        <dbReference type="EMBL" id="NHN84464.1"/>
    </source>
</evidence>
<feature type="region of interest" description="Disordered" evidence="1">
    <location>
        <begin position="10"/>
        <end position="33"/>
    </location>
</feature>
<dbReference type="Proteomes" id="UP000635278">
    <property type="component" value="Unassembled WGS sequence"/>
</dbReference>